<keyword evidence="3" id="KW-1185">Reference proteome</keyword>
<evidence type="ECO:0000313" key="3">
    <source>
        <dbReference type="Proteomes" id="UP000324222"/>
    </source>
</evidence>
<dbReference type="AlphaFoldDB" id="A0A5B7IF49"/>
<feature type="region of interest" description="Disordered" evidence="1">
    <location>
        <begin position="71"/>
        <end position="94"/>
    </location>
</feature>
<evidence type="ECO:0000313" key="2">
    <source>
        <dbReference type="EMBL" id="MPC80469.1"/>
    </source>
</evidence>
<proteinExistence type="predicted"/>
<reference evidence="2 3" key="1">
    <citation type="submission" date="2019-05" db="EMBL/GenBank/DDBJ databases">
        <title>Another draft genome of Portunus trituberculatus and its Hox gene families provides insights of decapod evolution.</title>
        <authorList>
            <person name="Jeong J.-H."/>
            <person name="Song I."/>
            <person name="Kim S."/>
            <person name="Choi T."/>
            <person name="Kim D."/>
            <person name="Ryu S."/>
            <person name="Kim W."/>
        </authorList>
    </citation>
    <scope>NUCLEOTIDE SEQUENCE [LARGE SCALE GENOMIC DNA]</scope>
    <source>
        <tissue evidence="2">Muscle</tissue>
    </source>
</reference>
<sequence length="94" mass="10415">MLHSLVIPHLFSQYPGQPHNTHSTHHSTHFTPTQIIILLHSFANPLHTTALTTYTHLASCHATATQVHGILSTRPQPNSKHLPHNTRSAAPLSR</sequence>
<dbReference type="EMBL" id="VSRR010054104">
    <property type="protein sequence ID" value="MPC80469.1"/>
    <property type="molecule type" value="Genomic_DNA"/>
</dbReference>
<gene>
    <name evidence="2" type="ORF">E2C01_075049</name>
</gene>
<protein>
    <submittedName>
        <fullName evidence="2">Uncharacterized protein</fullName>
    </submittedName>
</protein>
<organism evidence="2 3">
    <name type="scientific">Portunus trituberculatus</name>
    <name type="common">Swimming crab</name>
    <name type="synonym">Neptunus trituberculatus</name>
    <dbReference type="NCBI Taxonomy" id="210409"/>
    <lineage>
        <taxon>Eukaryota</taxon>
        <taxon>Metazoa</taxon>
        <taxon>Ecdysozoa</taxon>
        <taxon>Arthropoda</taxon>
        <taxon>Crustacea</taxon>
        <taxon>Multicrustacea</taxon>
        <taxon>Malacostraca</taxon>
        <taxon>Eumalacostraca</taxon>
        <taxon>Eucarida</taxon>
        <taxon>Decapoda</taxon>
        <taxon>Pleocyemata</taxon>
        <taxon>Brachyura</taxon>
        <taxon>Eubrachyura</taxon>
        <taxon>Portunoidea</taxon>
        <taxon>Portunidae</taxon>
        <taxon>Portuninae</taxon>
        <taxon>Portunus</taxon>
    </lineage>
</organism>
<comment type="caution">
    <text evidence="2">The sequence shown here is derived from an EMBL/GenBank/DDBJ whole genome shotgun (WGS) entry which is preliminary data.</text>
</comment>
<dbReference type="Proteomes" id="UP000324222">
    <property type="component" value="Unassembled WGS sequence"/>
</dbReference>
<accession>A0A5B7IF49</accession>
<name>A0A5B7IF49_PORTR</name>
<evidence type="ECO:0000256" key="1">
    <source>
        <dbReference type="SAM" id="MobiDB-lite"/>
    </source>
</evidence>